<keyword evidence="1" id="KW-0472">Membrane</keyword>
<protein>
    <submittedName>
        <fullName evidence="2">Membrane bound transporter</fullName>
    </submittedName>
</protein>
<evidence type="ECO:0000256" key="1">
    <source>
        <dbReference type="SAM" id="Phobius"/>
    </source>
</evidence>
<gene>
    <name evidence="2" type="ORF">BO71DRAFT_279991</name>
</gene>
<dbReference type="OrthoDB" id="4505979at2759"/>
<feature type="transmembrane region" description="Helical" evidence="1">
    <location>
        <begin position="6"/>
        <end position="23"/>
    </location>
</feature>
<evidence type="ECO:0000313" key="2">
    <source>
        <dbReference type="EMBL" id="PYH94525.1"/>
    </source>
</evidence>
<dbReference type="Proteomes" id="UP000247810">
    <property type="component" value="Unassembled WGS sequence"/>
</dbReference>
<dbReference type="AlphaFoldDB" id="A0A319DAU9"/>
<accession>A0A319DAU9</accession>
<keyword evidence="1" id="KW-1133">Transmembrane helix</keyword>
<keyword evidence="3" id="KW-1185">Reference proteome</keyword>
<dbReference type="VEuPathDB" id="FungiDB:BO71DRAFT_279991"/>
<reference evidence="2 3" key="1">
    <citation type="submission" date="2018-02" db="EMBL/GenBank/DDBJ databases">
        <title>The genomes of Aspergillus section Nigri reveals drivers in fungal speciation.</title>
        <authorList>
            <consortium name="DOE Joint Genome Institute"/>
            <person name="Vesth T.C."/>
            <person name="Nybo J."/>
            <person name="Theobald S."/>
            <person name="Brandl J."/>
            <person name="Frisvad J.C."/>
            <person name="Nielsen K.F."/>
            <person name="Lyhne E.K."/>
            <person name="Kogle M.E."/>
            <person name="Kuo A."/>
            <person name="Riley R."/>
            <person name="Clum A."/>
            <person name="Nolan M."/>
            <person name="Lipzen A."/>
            <person name="Salamov A."/>
            <person name="Henrissat B."/>
            <person name="Wiebenga A."/>
            <person name="De vries R.P."/>
            <person name="Grigoriev I.V."/>
            <person name="Mortensen U.H."/>
            <person name="Andersen M.R."/>
            <person name="Baker S.E."/>
        </authorList>
    </citation>
    <scope>NUCLEOTIDE SEQUENCE [LARGE SCALE GENOMIC DNA]</scope>
    <source>
        <strain evidence="2 3">CBS 707.79</strain>
    </source>
</reference>
<feature type="transmembrane region" description="Helical" evidence="1">
    <location>
        <begin position="35"/>
        <end position="55"/>
    </location>
</feature>
<organism evidence="2 3">
    <name type="scientific">Aspergillus ellipticus CBS 707.79</name>
    <dbReference type="NCBI Taxonomy" id="1448320"/>
    <lineage>
        <taxon>Eukaryota</taxon>
        <taxon>Fungi</taxon>
        <taxon>Dikarya</taxon>
        <taxon>Ascomycota</taxon>
        <taxon>Pezizomycotina</taxon>
        <taxon>Eurotiomycetes</taxon>
        <taxon>Eurotiomycetidae</taxon>
        <taxon>Eurotiales</taxon>
        <taxon>Aspergillaceae</taxon>
        <taxon>Aspergillus</taxon>
        <taxon>Aspergillus subgen. Circumdati</taxon>
    </lineage>
</organism>
<dbReference type="STRING" id="1448320.A0A319DAU9"/>
<proteinExistence type="predicted"/>
<dbReference type="EMBL" id="KZ825869">
    <property type="protein sequence ID" value="PYH94525.1"/>
    <property type="molecule type" value="Genomic_DNA"/>
</dbReference>
<evidence type="ECO:0000313" key="3">
    <source>
        <dbReference type="Proteomes" id="UP000247810"/>
    </source>
</evidence>
<sequence length="159" mass="17654">ATFAALANPLILGTIVACCGVLVPYGPITVFWRFWLYHLNPFTYISGALLVFNIFSAEVRCTAKELARFDPPAGQTCASYLRAYLQGSGARANLLNPAATTDYRVCEYRSGADYLYGLNLKHYYAGWRDVGIMVIFVLSLYGMVHAMMKTRTKASKKAE</sequence>
<feature type="transmembrane region" description="Helical" evidence="1">
    <location>
        <begin position="130"/>
        <end position="148"/>
    </location>
</feature>
<keyword evidence="1" id="KW-0812">Transmembrane</keyword>
<name>A0A319DAU9_9EURO</name>
<feature type="non-terminal residue" evidence="2">
    <location>
        <position position="1"/>
    </location>
</feature>
<feature type="non-terminal residue" evidence="2">
    <location>
        <position position="159"/>
    </location>
</feature>